<dbReference type="Proteomes" id="UP000289340">
    <property type="component" value="Chromosome 9"/>
</dbReference>
<evidence type="ECO:0000313" key="8">
    <source>
        <dbReference type="Proteomes" id="UP000289340"/>
    </source>
</evidence>
<evidence type="ECO:0000259" key="3">
    <source>
        <dbReference type="Pfam" id="PF04783"/>
    </source>
</evidence>
<evidence type="ECO:0000259" key="2">
    <source>
        <dbReference type="Pfam" id="PF04782"/>
    </source>
</evidence>
<reference evidence="4" key="1">
    <citation type="submission" date="2014-07" db="EMBL/GenBank/DDBJ databases">
        <title>Identification of a novel salt tolerance gene in wild soybean by whole-genome sequencing.</title>
        <authorList>
            <person name="Lam H.-M."/>
            <person name="Qi X."/>
            <person name="Li M.-W."/>
            <person name="Liu X."/>
            <person name="Xie M."/>
            <person name="Ni M."/>
            <person name="Xu X."/>
        </authorList>
    </citation>
    <scope>NUCLEOTIDE SEQUENCE [LARGE SCALE GENOMIC DNA]</scope>
    <source>
        <tissue evidence="4">Root</tissue>
    </source>
</reference>
<dbReference type="EMBL" id="KN645117">
    <property type="protein sequence ID" value="KHN41443.1"/>
    <property type="molecule type" value="Genomic_DNA"/>
</dbReference>
<evidence type="ECO:0000313" key="7">
    <source>
        <dbReference type="EMBL" id="RZB91210.1"/>
    </source>
</evidence>
<dbReference type="EMBL" id="QZWG01000009">
    <property type="protein sequence ID" value="RZB91209.1"/>
    <property type="molecule type" value="Genomic_DNA"/>
</dbReference>
<keyword evidence="8" id="KW-1185">Reference proteome</keyword>
<protein>
    <submittedName>
        <fullName evidence="5">Nitrate regulatory gene2 protein isoform A</fullName>
    </submittedName>
    <submittedName>
        <fullName evidence="6">Nitrate regulatory gene2 protein isoform B</fullName>
    </submittedName>
    <submittedName>
        <fullName evidence="7">Nitrate regulatory gene2 protein isoform C</fullName>
    </submittedName>
</protein>
<keyword evidence="1" id="KW-0175">Coiled coil</keyword>
<reference evidence="5 8" key="2">
    <citation type="submission" date="2018-09" db="EMBL/GenBank/DDBJ databases">
        <title>A high-quality reference genome of wild soybean provides a powerful tool to mine soybean genomes.</title>
        <authorList>
            <person name="Xie M."/>
            <person name="Chung C.Y.L."/>
            <person name="Li M.-W."/>
            <person name="Wong F.-L."/>
            <person name="Chan T.-F."/>
            <person name="Lam H.-M."/>
        </authorList>
    </citation>
    <scope>NUCLEOTIDE SEQUENCE [LARGE SCALE GENOMIC DNA]</scope>
    <source>
        <strain evidence="8">cv. W05</strain>
        <tissue evidence="5">Hypocotyl of etiolated seedlings</tissue>
    </source>
</reference>
<dbReference type="Proteomes" id="UP000053555">
    <property type="component" value="Unassembled WGS sequence"/>
</dbReference>
<feature type="domain" description="DUF632" evidence="2">
    <location>
        <begin position="204"/>
        <end position="446"/>
    </location>
</feature>
<organism evidence="4">
    <name type="scientific">Glycine soja</name>
    <name type="common">Wild soybean</name>
    <dbReference type="NCBI Taxonomy" id="3848"/>
    <lineage>
        <taxon>Eukaryota</taxon>
        <taxon>Viridiplantae</taxon>
        <taxon>Streptophyta</taxon>
        <taxon>Embryophyta</taxon>
        <taxon>Tracheophyta</taxon>
        <taxon>Spermatophyta</taxon>
        <taxon>Magnoliopsida</taxon>
        <taxon>eudicotyledons</taxon>
        <taxon>Gunneridae</taxon>
        <taxon>Pentapetalae</taxon>
        <taxon>rosids</taxon>
        <taxon>fabids</taxon>
        <taxon>Fabales</taxon>
        <taxon>Fabaceae</taxon>
        <taxon>Papilionoideae</taxon>
        <taxon>50 kb inversion clade</taxon>
        <taxon>NPAAA clade</taxon>
        <taxon>indigoferoid/millettioid clade</taxon>
        <taxon>Phaseoleae</taxon>
        <taxon>Glycine</taxon>
        <taxon>Glycine subgen. Soja</taxon>
    </lineage>
</organism>
<dbReference type="EMBL" id="QZWG01000009">
    <property type="protein sequence ID" value="RZB91210.1"/>
    <property type="molecule type" value="Genomic_DNA"/>
</dbReference>
<dbReference type="PANTHER" id="PTHR21450">
    <property type="entry name" value="PROTEIN ALTERED PHOSPHATE STARVATION RESPONSE 1"/>
    <property type="match status" value="1"/>
</dbReference>
<dbReference type="Pfam" id="PF04783">
    <property type="entry name" value="DUF630"/>
    <property type="match status" value="1"/>
</dbReference>
<evidence type="ECO:0000313" key="5">
    <source>
        <dbReference type="EMBL" id="RZB91208.1"/>
    </source>
</evidence>
<gene>
    <name evidence="5" type="ORF">D0Y65_023566</name>
    <name evidence="4" type="ORF">glysoja_031076</name>
</gene>
<dbReference type="AlphaFoldDB" id="A0A0B2S9Q4"/>
<name>A0A0B2S9Q4_GLYSO</name>
<dbReference type="InterPro" id="IPR006867">
    <property type="entry name" value="DUF632"/>
</dbReference>
<evidence type="ECO:0000256" key="1">
    <source>
        <dbReference type="SAM" id="Coils"/>
    </source>
</evidence>
<evidence type="ECO:0000313" key="4">
    <source>
        <dbReference type="EMBL" id="KHN41443.1"/>
    </source>
</evidence>
<feature type="domain" description="DUF630" evidence="3">
    <location>
        <begin position="1"/>
        <end position="58"/>
    </location>
</feature>
<accession>A0A0B2S9Q4</accession>
<evidence type="ECO:0000313" key="6">
    <source>
        <dbReference type="EMBL" id="RZB91209.1"/>
    </source>
</evidence>
<dbReference type="Gramene" id="XM_028326068.1">
    <property type="protein sequence ID" value="XP_028181869.1"/>
    <property type="gene ID" value="LOC114368807"/>
</dbReference>
<dbReference type="PANTHER" id="PTHR21450:SF21">
    <property type="entry name" value="REDUCTASE SUBUNIT C, PUTATIVE (DUF630 AND DUF632)-RELATED"/>
    <property type="match status" value="1"/>
</dbReference>
<dbReference type="InterPro" id="IPR006868">
    <property type="entry name" value="DUF630"/>
</dbReference>
<feature type="coiled-coil region" evidence="1">
    <location>
        <begin position="527"/>
        <end position="561"/>
    </location>
</feature>
<dbReference type="EMBL" id="QZWG01000009">
    <property type="protein sequence ID" value="RZB91208.1"/>
    <property type="molecule type" value="Genomic_DNA"/>
</dbReference>
<dbReference type="Gramene" id="XM_028326069.1">
    <property type="protein sequence ID" value="XP_028181870.1"/>
    <property type="gene ID" value="LOC114368807"/>
</dbReference>
<proteinExistence type="predicted"/>
<sequence length="644" mass="72693">MGCVLSSIDEDENVRKCKERKRAIKQLVKIRGDFSDSLLAYLKALRNTGATLRQITESDMIEFETASNAASPSHHLPASPLRPPPWPPFLADKAMVHEDEMLENGDSNVPLLQIDSSLSSLRLFQSTDRREIVESVEEDNWEEMKTEFEDEEAEAEAAAIAERLRRGKQKLIEPVDENSSAMSLYRRDTTAMPVAVGRSGKTLEGIGKELDDHFLKASGCIKEIAVLIDINGGDTLLRQNSGHLDRKRGNSAKVFSVLSWSRYSKSPPSTKDGAEFSGHSEPCKPGAHCATVKKLYVAEKKLFKALKEEGIVALEFDRKSTLLCKQEDENLDIVKIDKTRSSVEKLESDLISLRQCISETTSSILEMIDEELLPQLVALTAGLTQMWRTMHESHKAQALISQHLSNLSDNHNTILNSGYHHQATIQFETEVSYLYNSIGKLVKFQQFETEVSYWYNSFGKLVKFQREYVRTLYEWIKLAESLKDGNECSNHSSILAICDQWERGLNKLPDKETSEAIKSLMSCLRFITGQQIEEDNILERLQKLERKFQKCLNSMAEMQQRIDGGMADTSPKHPIHLKKTETEALKKQVESAKANYLDSVQYSRAMTLDHLQKTLPPLFQSLMEFSSESAQAIEAINAPGKPVE</sequence>
<dbReference type="Pfam" id="PF04782">
    <property type="entry name" value="DUF632"/>
    <property type="match status" value="1"/>
</dbReference>